<gene>
    <name evidence="1" type="ORF">GCM10025770_32500</name>
</gene>
<keyword evidence="2" id="KW-1185">Reference proteome</keyword>
<reference evidence="2" key="1">
    <citation type="journal article" date="2019" name="Int. J. Syst. Evol. Microbiol.">
        <title>The Global Catalogue of Microorganisms (GCM) 10K type strain sequencing project: providing services to taxonomists for standard genome sequencing and annotation.</title>
        <authorList>
            <consortium name="The Broad Institute Genomics Platform"/>
            <consortium name="The Broad Institute Genome Sequencing Center for Infectious Disease"/>
            <person name="Wu L."/>
            <person name="Ma J."/>
        </authorList>
    </citation>
    <scope>NUCLEOTIDE SEQUENCE [LARGE SCALE GENOMIC DNA]</scope>
    <source>
        <strain evidence="2">JCM 18715</strain>
    </source>
</reference>
<evidence type="ECO:0000313" key="1">
    <source>
        <dbReference type="EMBL" id="GAA5170067.1"/>
    </source>
</evidence>
<sequence length="76" mass="7812">MQQDAAVVPGLSNAGLKGNGAAAVLQSFLTAPQGHQDGRATDKHVGIVRGQYQRLATGRQCFLQPAEAAQNGSAIP</sequence>
<dbReference type="EMBL" id="BAABLD010000015">
    <property type="protein sequence ID" value="GAA5170067.1"/>
    <property type="molecule type" value="Genomic_DNA"/>
</dbReference>
<accession>A0ABP9R0I9</accession>
<evidence type="ECO:0000313" key="2">
    <source>
        <dbReference type="Proteomes" id="UP001500547"/>
    </source>
</evidence>
<proteinExistence type="predicted"/>
<comment type="caution">
    <text evidence="1">The sequence shown here is derived from an EMBL/GenBank/DDBJ whole genome shotgun (WGS) entry which is preliminary data.</text>
</comment>
<organism evidence="1 2">
    <name type="scientific">Viridibacterium curvum</name>
    <dbReference type="NCBI Taxonomy" id="1101404"/>
    <lineage>
        <taxon>Bacteria</taxon>
        <taxon>Pseudomonadati</taxon>
        <taxon>Pseudomonadota</taxon>
        <taxon>Betaproteobacteria</taxon>
        <taxon>Rhodocyclales</taxon>
        <taxon>Rhodocyclaceae</taxon>
        <taxon>Viridibacterium</taxon>
    </lineage>
</organism>
<dbReference type="Proteomes" id="UP001500547">
    <property type="component" value="Unassembled WGS sequence"/>
</dbReference>
<name>A0ABP9R0I9_9RHOO</name>
<protein>
    <submittedName>
        <fullName evidence="1">Uncharacterized protein</fullName>
    </submittedName>
</protein>